<feature type="domain" description="Protein kinase" evidence="1">
    <location>
        <begin position="1"/>
        <end position="112"/>
    </location>
</feature>
<proteinExistence type="predicted"/>
<organism evidence="4">
    <name type="scientific">Angiostrongylus costaricensis</name>
    <name type="common">Nematode worm</name>
    <dbReference type="NCBI Taxonomy" id="334426"/>
    <lineage>
        <taxon>Eukaryota</taxon>
        <taxon>Metazoa</taxon>
        <taxon>Ecdysozoa</taxon>
        <taxon>Nematoda</taxon>
        <taxon>Chromadorea</taxon>
        <taxon>Rhabditida</taxon>
        <taxon>Rhabditina</taxon>
        <taxon>Rhabditomorpha</taxon>
        <taxon>Strongyloidea</taxon>
        <taxon>Metastrongylidae</taxon>
        <taxon>Angiostrongylus</taxon>
    </lineage>
</organism>
<protein>
    <submittedName>
        <fullName evidence="4">Protein kinase domain-containing protein</fullName>
    </submittedName>
</protein>
<dbReference type="InterPro" id="IPR000719">
    <property type="entry name" value="Prot_kinase_dom"/>
</dbReference>
<evidence type="ECO:0000313" key="4">
    <source>
        <dbReference type="WBParaSite" id="ACOC_0001007201-mRNA-1"/>
    </source>
</evidence>
<dbReference type="Proteomes" id="UP000267027">
    <property type="component" value="Unassembled WGS sequence"/>
</dbReference>
<dbReference type="STRING" id="334426.A0A0R3PVK8"/>
<dbReference type="GO" id="GO:0005524">
    <property type="term" value="F:ATP binding"/>
    <property type="evidence" value="ECO:0007669"/>
    <property type="project" value="InterPro"/>
</dbReference>
<reference evidence="2 3" key="2">
    <citation type="submission" date="2018-11" db="EMBL/GenBank/DDBJ databases">
        <authorList>
            <consortium name="Pathogen Informatics"/>
        </authorList>
    </citation>
    <scope>NUCLEOTIDE SEQUENCE [LARGE SCALE GENOMIC DNA]</scope>
    <source>
        <strain evidence="2 3">Costa Rica</strain>
    </source>
</reference>
<dbReference type="GO" id="GO:0007169">
    <property type="term" value="P:cell surface receptor protein tyrosine kinase signaling pathway"/>
    <property type="evidence" value="ECO:0007669"/>
    <property type="project" value="TreeGrafter"/>
</dbReference>
<accession>A0A0R3PVK8</accession>
<dbReference type="GO" id="GO:0005886">
    <property type="term" value="C:plasma membrane"/>
    <property type="evidence" value="ECO:0007669"/>
    <property type="project" value="TreeGrafter"/>
</dbReference>
<keyword evidence="3" id="KW-1185">Reference proteome</keyword>
<dbReference type="PANTHER" id="PTHR24416">
    <property type="entry name" value="TYROSINE-PROTEIN KINASE RECEPTOR"/>
    <property type="match status" value="1"/>
</dbReference>
<dbReference type="AlphaFoldDB" id="A0A0R3PVK8"/>
<dbReference type="SUPFAM" id="SSF56112">
    <property type="entry name" value="Protein kinase-like (PK-like)"/>
    <property type="match status" value="1"/>
</dbReference>
<evidence type="ECO:0000313" key="3">
    <source>
        <dbReference type="Proteomes" id="UP000267027"/>
    </source>
</evidence>
<evidence type="ECO:0000259" key="1">
    <source>
        <dbReference type="PROSITE" id="PS50011"/>
    </source>
</evidence>
<gene>
    <name evidence="2" type="ORF">ACOC_LOCUS10073</name>
</gene>
<dbReference type="Gene3D" id="1.10.510.10">
    <property type="entry name" value="Transferase(Phosphotransferase) domain 1"/>
    <property type="match status" value="1"/>
</dbReference>
<dbReference type="PANTHER" id="PTHR24416:SF611">
    <property type="entry name" value="TYROSINE-PROTEIN KINASE TRANSMEMBRANE RECEPTOR ROR"/>
    <property type="match status" value="1"/>
</dbReference>
<dbReference type="OrthoDB" id="546826at2759"/>
<dbReference type="GO" id="GO:0004714">
    <property type="term" value="F:transmembrane receptor protein tyrosine kinase activity"/>
    <property type="evidence" value="ECO:0007669"/>
    <property type="project" value="TreeGrafter"/>
</dbReference>
<dbReference type="InterPro" id="IPR001245">
    <property type="entry name" value="Ser-Thr/Tyr_kinase_cat_dom"/>
</dbReference>
<dbReference type="PROSITE" id="PS50011">
    <property type="entry name" value="PROTEIN_KINASE_DOM"/>
    <property type="match status" value="1"/>
</dbReference>
<sequence length="152" mass="17674">MNSSSDSYTLENCRWLSPETLKNGVYSTKTDVYSFSIMVWEIFSFGQLPFYKYNNKVLRTMIIEKKAVLPKCLSEIPPDMNALRLRCMDPDPDKRPDFFEIEDIISKMDTVVKPQPPSFLSKMVTGIREDRRNYSAYEISRNEISKKTSSTT</sequence>
<dbReference type="WBParaSite" id="ACOC_0001007201-mRNA-1">
    <property type="protein sequence ID" value="ACOC_0001007201-mRNA-1"/>
    <property type="gene ID" value="ACOC_0001007201"/>
</dbReference>
<dbReference type="InterPro" id="IPR050122">
    <property type="entry name" value="RTK"/>
</dbReference>
<dbReference type="InterPro" id="IPR011009">
    <property type="entry name" value="Kinase-like_dom_sf"/>
</dbReference>
<reference evidence="4" key="1">
    <citation type="submission" date="2017-02" db="UniProtKB">
        <authorList>
            <consortium name="WormBaseParasite"/>
        </authorList>
    </citation>
    <scope>IDENTIFICATION</scope>
</reference>
<dbReference type="Pfam" id="PF07714">
    <property type="entry name" value="PK_Tyr_Ser-Thr"/>
    <property type="match status" value="1"/>
</dbReference>
<dbReference type="OMA" id="HICTIMA"/>
<dbReference type="GO" id="GO:0043235">
    <property type="term" value="C:receptor complex"/>
    <property type="evidence" value="ECO:0007669"/>
    <property type="project" value="TreeGrafter"/>
</dbReference>
<evidence type="ECO:0000313" key="2">
    <source>
        <dbReference type="EMBL" id="VDM61658.1"/>
    </source>
</evidence>
<name>A0A0R3PVK8_ANGCS</name>
<dbReference type="EMBL" id="UYYA01004403">
    <property type="protein sequence ID" value="VDM61658.1"/>
    <property type="molecule type" value="Genomic_DNA"/>
</dbReference>